<dbReference type="EMBL" id="CM041532">
    <property type="protein sequence ID" value="KAI3376147.1"/>
    <property type="molecule type" value="Genomic_DNA"/>
</dbReference>
<evidence type="ECO:0000313" key="2">
    <source>
        <dbReference type="Proteomes" id="UP000831701"/>
    </source>
</evidence>
<protein>
    <submittedName>
        <fullName evidence="1">Uncharacterized protein</fullName>
    </submittedName>
</protein>
<keyword evidence="2" id="KW-1185">Reference proteome</keyword>
<gene>
    <name evidence="1" type="ORF">L3Q82_016671</name>
</gene>
<comment type="caution">
    <text evidence="1">The sequence shown here is derived from an EMBL/GenBank/DDBJ whole genome shotgun (WGS) entry which is preliminary data.</text>
</comment>
<sequence>MSHREEAPWGRPRTRWRDYVSRLAWERLGVPPEELEEVSGLMRSERSSPHLLVVSPDAVLGEALHRVEEAEEAQQGVAVTGRQQVEEVLQVLKLVCSPQHCRRRRKERRKKRRRRRPREEEEEKRRGKPREEEEQEREEEEEEEEEKEEVQRGGGRRGGGKGDGRGGGKEGGERRGDEGAGRGRGRKVF</sequence>
<organism evidence="1 2">
    <name type="scientific">Scortum barcoo</name>
    <name type="common">barcoo grunter</name>
    <dbReference type="NCBI Taxonomy" id="214431"/>
    <lineage>
        <taxon>Eukaryota</taxon>
        <taxon>Metazoa</taxon>
        <taxon>Chordata</taxon>
        <taxon>Craniata</taxon>
        <taxon>Vertebrata</taxon>
        <taxon>Euteleostomi</taxon>
        <taxon>Actinopterygii</taxon>
        <taxon>Neopterygii</taxon>
        <taxon>Teleostei</taxon>
        <taxon>Neoteleostei</taxon>
        <taxon>Acanthomorphata</taxon>
        <taxon>Eupercaria</taxon>
        <taxon>Centrarchiformes</taxon>
        <taxon>Terapontoidei</taxon>
        <taxon>Terapontidae</taxon>
        <taxon>Scortum</taxon>
    </lineage>
</organism>
<dbReference type="Proteomes" id="UP000831701">
    <property type="component" value="Chromosome 2"/>
</dbReference>
<reference evidence="1" key="1">
    <citation type="submission" date="2022-04" db="EMBL/GenBank/DDBJ databases">
        <title>Jade perch genome.</title>
        <authorList>
            <person name="Chao B."/>
        </authorList>
    </citation>
    <scope>NUCLEOTIDE SEQUENCE</scope>
    <source>
        <strain evidence="1">CB-2022</strain>
    </source>
</reference>
<evidence type="ECO:0000313" key="1">
    <source>
        <dbReference type="EMBL" id="KAI3376147.1"/>
    </source>
</evidence>
<accession>A0ACB8X9D0</accession>
<name>A0ACB8X9D0_9TELE</name>
<proteinExistence type="predicted"/>